<comment type="cofactor">
    <cofactor evidence="5">
        <name>Mg(2+)</name>
        <dbReference type="ChEBI" id="CHEBI:18420"/>
    </cofactor>
</comment>
<feature type="compositionally biased region" description="Low complexity" evidence="6">
    <location>
        <begin position="1"/>
        <end position="16"/>
    </location>
</feature>
<feature type="binding site" evidence="5">
    <location>
        <position position="161"/>
    </location>
    <ligand>
        <name>S-adenosyl-L-methionine</name>
        <dbReference type="ChEBI" id="CHEBI:59789"/>
    </ligand>
</feature>
<dbReference type="InterPro" id="IPR010233">
    <property type="entry name" value="UbiG_MeTrfase"/>
</dbReference>
<comment type="caution">
    <text evidence="8">The sequence shown here is derived from an EMBL/GenBank/DDBJ whole genome shotgun (WGS) entry which is preliminary data.</text>
</comment>
<feature type="region of interest" description="Disordered" evidence="6">
    <location>
        <begin position="1"/>
        <end position="22"/>
    </location>
</feature>
<dbReference type="Proteomes" id="UP001194696">
    <property type="component" value="Unassembled WGS sequence"/>
</dbReference>
<evidence type="ECO:0000256" key="1">
    <source>
        <dbReference type="ARBA" id="ARBA00022603"/>
    </source>
</evidence>
<dbReference type="PANTHER" id="PTHR43464:SF19">
    <property type="entry name" value="UBIQUINONE BIOSYNTHESIS O-METHYLTRANSFERASE, MITOCHONDRIAL"/>
    <property type="match status" value="1"/>
</dbReference>
<keyword evidence="4 5" id="KW-0949">S-adenosyl-L-methionine</keyword>
<dbReference type="SUPFAM" id="SSF53335">
    <property type="entry name" value="S-adenosyl-L-methionine-dependent methyltransferases"/>
    <property type="match status" value="1"/>
</dbReference>
<keyword evidence="5" id="KW-0496">Mitochondrion</keyword>
<dbReference type="EC" id="2.1.1.114" evidence="5"/>
<comment type="function">
    <text evidence="5">O-methyltransferase required for two non-consecutive steps during ubiquinone biosynthesis. Catalyzes the 2 O-methylation of 3,4-dihydroxy-5-(all-trans-polyprenyl)benzoic acid into 4-hydroxy-3-methoxy-5-(all-trans-polyprenyl)benzoic acid. Also catalyzes the last step of ubiquinone biosynthesis by mediating methylation of 3-demethylubiquinone into ubiquinone. Also able to mediate the methylation of 3-demethylubiquinol into ubiquinol.</text>
</comment>
<comment type="catalytic activity">
    <reaction evidence="5">
        <text>a 3-demethylubiquinol + S-adenosyl-L-methionine = a ubiquinol + S-adenosyl-L-homocysteine + H(+)</text>
        <dbReference type="Rhea" id="RHEA:44380"/>
        <dbReference type="Rhea" id="RHEA-COMP:9566"/>
        <dbReference type="Rhea" id="RHEA-COMP:10914"/>
        <dbReference type="ChEBI" id="CHEBI:15378"/>
        <dbReference type="ChEBI" id="CHEBI:17976"/>
        <dbReference type="ChEBI" id="CHEBI:57856"/>
        <dbReference type="ChEBI" id="CHEBI:59789"/>
        <dbReference type="ChEBI" id="CHEBI:84422"/>
        <dbReference type="EC" id="2.1.1.64"/>
    </reaction>
</comment>
<dbReference type="EC" id="2.1.1.-" evidence="5"/>
<keyword evidence="5" id="KW-0460">Magnesium</keyword>
<feature type="domain" description="Methyltransferase type 11" evidence="7">
    <location>
        <begin position="137"/>
        <end position="242"/>
    </location>
</feature>
<evidence type="ECO:0000256" key="6">
    <source>
        <dbReference type="SAM" id="MobiDB-lite"/>
    </source>
</evidence>
<dbReference type="PANTHER" id="PTHR43464">
    <property type="entry name" value="METHYLTRANSFERASE"/>
    <property type="match status" value="1"/>
</dbReference>
<dbReference type="InterPro" id="IPR029063">
    <property type="entry name" value="SAM-dependent_MTases_sf"/>
</dbReference>
<dbReference type="NCBIfam" id="TIGR01983">
    <property type="entry name" value="UbiG"/>
    <property type="match status" value="1"/>
</dbReference>
<accession>A0ABQ7JW97</accession>
<reference evidence="8 9" key="1">
    <citation type="journal article" date="2020" name="Fungal Divers.">
        <title>Resolving the Mortierellaceae phylogeny through synthesis of multi-gene phylogenetics and phylogenomics.</title>
        <authorList>
            <person name="Vandepol N."/>
            <person name="Liber J."/>
            <person name="Desiro A."/>
            <person name="Na H."/>
            <person name="Kennedy M."/>
            <person name="Barry K."/>
            <person name="Grigoriev I.V."/>
            <person name="Miller A.N."/>
            <person name="O'Donnell K."/>
            <person name="Stajich J.E."/>
            <person name="Bonito G."/>
        </authorList>
    </citation>
    <scope>NUCLEOTIDE SEQUENCE [LARGE SCALE GENOMIC DNA]</scope>
    <source>
        <strain evidence="8 9">AD045</strain>
    </source>
</reference>
<dbReference type="EMBL" id="JAAAIM010000570">
    <property type="protein sequence ID" value="KAG0286477.1"/>
    <property type="molecule type" value="Genomic_DNA"/>
</dbReference>
<keyword evidence="9" id="KW-1185">Reference proteome</keyword>
<comment type="catalytic activity">
    <reaction evidence="5">
        <text>a 3,4-dihydroxy-5-(all-trans-polyprenyl)benzoate + S-adenosyl-L-methionine = a 4-hydroxy-3-methoxy-5-(all-trans-polyprenyl)benzoate + S-adenosyl-L-homocysteine + H(+)</text>
        <dbReference type="Rhea" id="RHEA:44452"/>
        <dbReference type="Rhea" id="RHEA-COMP:10930"/>
        <dbReference type="Rhea" id="RHEA-COMP:10931"/>
        <dbReference type="ChEBI" id="CHEBI:15378"/>
        <dbReference type="ChEBI" id="CHEBI:57856"/>
        <dbReference type="ChEBI" id="CHEBI:59789"/>
        <dbReference type="ChEBI" id="CHEBI:64694"/>
        <dbReference type="ChEBI" id="CHEBI:84443"/>
        <dbReference type="EC" id="2.1.1.114"/>
    </reaction>
</comment>
<name>A0ABQ7JW97_9FUNG</name>
<dbReference type="Gene3D" id="3.40.50.150">
    <property type="entry name" value="Vaccinia Virus protein VP39"/>
    <property type="match status" value="1"/>
</dbReference>
<dbReference type="EC" id="2.1.1.64" evidence="5"/>
<dbReference type="GO" id="GO:0008168">
    <property type="term" value="F:methyltransferase activity"/>
    <property type="evidence" value="ECO:0007669"/>
    <property type="project" value="UniProtKB-KW"/>
</dbReference>
<evidence type="ECO:0000256" key="2">
    <source>
        <dbReference type="ARBA" id="ARBA00022679"/>
    </source>
</evidence>
<comment type="catalytic activity">
    <reaction evidence="5">
        <text>a 3-demethylubiquinone + S-adenosyl-L-methionine = a ubiquinone + S-adenosyl-L-homocysteine</text>
        <dbReference type="Rhea" id="RHEA:81215"/>
        <dbReference type="Rhea" id="RHEA-COMP:9565"/>
        <dbReference type="Rhea" id="RHEA-COMP:19654"/>
        <dbReference type="ChEBI" id="CHEBI:16389"/>
        <dbReference type="ChEBI" id="CHEBI:57856"/>
        <dbReference type="ChEBI" id="CHEBI:59789"/>
        <dbReference type="ChEBI" id="CHEBI:231825"/>
    </reaction>
</comment>
<keyword evidence="5" id="KW-0479">Metal-binding</keyword>
<protein>
    <recommendedName>
        <fullName evidence="5">Ubiquinone biosynthesis O-methyltransferase, mitochondrial</fullName>
    </recommendedName>
    <alternativeName>
        <fullName evidence="5">3-demethylubiquinol 3-O-methyltransferase</fullName>
        <ecNumber evidence="5">2.1.1.64</ecNumber>
    </alternativeName>
    <alternativeName>
        <fullName evidence="5">3-demethylubiquinone 3-O-methyltransferase</fullName>
        <ecNumber evidence="5">2.1.1.-</ecNumber>
    </alternativeName>
    <alternativeName>
        <fullName evidence="5">Polyprenyldihydroxybenzoate methyltransferase</fullName>
        <ecNumber evidence="5">2.1.1.114</ecNumber>
    </alternativeName>
</protein>
<keyword evidence="3 5" id="KW-0831">Ubiquinone biosynthesis</keyword>
<keyword evidence="5" id="KW-0999">Mitochondrion inner membrane</keyword>
<evidence type="ECO:0000256" key="3">
    <source>
        <dbReference type="ARBA" id="ARBA00022688"/>
    </source>
</evidence>
<comment type="subunit">
    <text evidence="5">Component of a multi-subunit COQ enzyme complex, composed of at least COQ3, COQ4, COQ5, COQ6, COQ7 and COQ9.</text>
</comment>
<evidence type="ECO:0000313" key="8">
    <source>
        <dbReference type="EMBL" id="KAG0286477.1"/>
    </source>
</evidence>
<dbReference type="Pfam" id="PF08241">
    <property type="entry name" value="Methyltransf_11"/>
    <property type="match status" value="1"/>
</dbReference>
<keyword evidence="5" id="KW-0472">Membrane</keyword>
<feature type="binding site" evidence="5">
    <location>
        <position position="214"/>
    </location>
    <ligand>
        <name>S-adenosyl-L-methionine</name>
        <dbReference type="ChEBI" id="CHEBI:59789"/>
    </ligand>
</feature>
<feature type="binding site" evidence="5">
    <location>
        <position position="219"/>
    </location>
    <ligand>
        <name>Mg(2+)</name>
        <dbReference type="ChEBI" id="CHEBI:18420"/>
    </ligand>
</feature>
<dbReference type="CDD" id="cd02440">
    <property type="entry name" value="AdoMet_MTases"/>
    <property type="match status" value="1"/>
</dbReference>
<feature type="binding site" evidence="5">
    <location>
        <position position="215"/>
    </location>
    <ligand>
        <name>Mg(2+)</name>
        <dbReference type="ChEBI" id="CHEBI:18420"/>
    </ligand>
</feature>
<feature type="binding site" evidence="5">
    <location>
        <position position="140"/>
    </location>
    <ligand>
        <name>S-adenosyl-L-methionine</name>
        <dbReference type="ChEBI" id="CHEBI:59789"/>
    </ligand>
</feature>
<evidence type="ECO:0000256" key="4">
    <source>
        <dbReference type="ARBA" id="ARBA00022691"/>
    </source>
</evidence>
<evidence type="ECO:0000259" key="7">
    <source>
        <dbReference type="Pfam" id="PF08241"/>
    </source>
</evidence>
<evidence type="ECO:0000256" key="5">
    <source>
        <dbReference type="HAMAP-Rule" id="MF_03190"/>
    </source>
</evidence>
<evidence type="ECO:0000313" key="9">
    <source>
        <dbReference type="Proteomes" id="UP001194696"/>
    </source>
</evidence>
<dbReference type="HAMAP" id="MF_00472">
    <property type="entry name" value="UbiG"/>
    <property type="match status" value="1"/>
</dbReference>
<gene>
    <name evidence="5 8" type="primary">COQ3</name>
    <name evidence="8" type="ORF">BGZ96_009433</name>
</gene>
<comment type="subcellular location">
    <subcellularLocation>
        <location evidence="5">Mitochondrion inner membrane</location>
        <topology evidence="5">Peripheral membrane protein</topology>
        <orientation evidence="5">Matrix side</orientation>
    </subcellularLocation>
</comment>
<comment type="pathway">
    <text evidence="5">Cofactor biosynthesis; ubiquinone biosynthesis.</text>
</comment>
<dbReference type="InterPro" id="IPR013216">
    <property type="entry name" value="Methyltransf_11"/>
</dbReference>
<comment type="similarity">
    <text evidence="5">Belongs to the class I-like SAM-binding methyltransferase superfamily. UbiG/COQ3 family.</text>
</comment>
<keyword evidence="2 5" id="KW-0808">Transferase</keyword>
<dbReference type="GO" id="GO:0032259">
    <property type="term" value="P:methylation"/>
    <property type="evidence" value="ECO:0007669"/>
    <property type="project" value="UniProtKB-KW"/>
</dbReference>
<proteinExistence type="inferred from homology"/>
<organism evidence="8 9">
    <name type="scientific">Linnemannia gamsii</name>
    <dbReference type="NCBI Taxonomy" id="64522"/>
    <lineage>
        <taxon>Eukaryota</taxon>
        <taxon>Fungi</taxon>
        <taxon>Fungi incertae sedis</taxon>
        <taxon>Mucoromycota</taxon>
        <taxon>Mortierellomycotina</taxon>
        <taxon>Mortierellomycetes</taxon>
        <taxon>Mortierellales</taxon>
        <taxon>Mortierellaceae</taxon>
        <taxon>Linnemannia</taxon>
    </lineage>
</organism>
<keyword evidence="1 5" id="KW-0489">Methyltransferase</keyword>
<sequence length="359" mass="38861">MASIGRITSRITRISTPPHLRRTGIPQPALARFLTTTPRTFHSHTTSTSSSNDKEDAIYTVNKDEIAKFAAMSDEWWAPQGPFKMLHLMNPPRIRYIRNRLQASGALSKNLAFGAGKGDGKEEFPVGRFPLQGLSILDVGCGGGLLAEALARLGAKVTALDASVENIQMARIHATKDPLLNGNGLSAPGSLEYRHQTAEQLLEQGHQFDVVCSMEVIEHVENPAGFLKVLGQLVKPEGDLILSTISRTPLSYFLTIFCAEHLMRMVPVGTHHWSKYINPDELHKGVEELSKCEVLNIQGIGFNPLSGQWELTRSRDGNGSKEGGLLGLMGPPLAEASNYFLAAKKPAAAASVDSSSASS</sequence>
<feature type="binding site" evidence="5">
    <location>
        <position position="93"/>
    </location>
    <ligand>
        <name>S-adenosyl-L-methionine</name>
        <dbReference type="ChEBI" id="CHEBI:59789"/>
    </ligand>
</feature>
<feature type="binding site" evidence="5">
    <location>
        <position position="218"/>
    </location>
    <ligand>
        <name>Mg(2+)</name>
        <dbReference type="ChEBI" id="CHEBI:18420"/>
    </ligand>
</feature>